<dbReference type="EMBL" id="JARKIB010000073">
    <property type="protein sequence ID" value="KAJ7748395.1"/>
    <property type="molecule type" value="Genomic_DNA"/>
</dbReference>
<feature type="region of interest" description="Disordered" evidence="1">
    <location>
        <begin position="166"/>
        <end position="191"/>
    </location>
</feature>
<gene>
    <name evidence="2" type="ORF">B0H16DRAFT_1461675</name>
</gene>
<organism evidence="2 3">
    <name type="scientific">Mycena metata</name>
    <dbReference type="NCBI Taxonomy" id="1033252"/>
    <lineage>
        <taxon>Eukaryota</taxon>
        <taxon>Fungi</taxon>
        <taxon>Dikarya</taxon>
        <taxon>Basidiomycota</taxon>
        <taxon>Agaricomycotina</taxon>
        <taxon>Agaricomycetes</taxon>
        <taxon>Agaricomycetidae</taxon>
        <taxon>Agaricales</taxon>
        <taxon>Marasmiineae</taxon>
        <taxon>Mycenaceae</taxon>
        <taxon>Mycena</taxon>
    </lineage>
</organism>
<reference evidence="2" key="1">
    <citation type="submission" date="2023-03" db="EMBL/GenBank/DDBJ databases">
        <title>Massive genome expansion in bonnet fungi (Mycena s.s.) driven by repeated elements and novel gene families across ecological guilds.</title>
        <authorList>
            <consortium name="Lawrence Berkeley National Laboratory"/>
            <person name="Harder C.B."/>
            <person name="Miyauchi S."/>
            <person name="Viragh M."/>
            <person name="Kuo A."/>
            <person name="Thoen E."/>
            <person name="Andreopoulos B."/>
            <person name="Lu D."/>
            <person name="Skrede I."/>
            <person name="Drula E."/>
            <person name="Henrissat B."/>
            <person name="Morin E."/>
            <person name="Kohler A."/>
            <person name="Barry K."/>
            <person name="LaButti K."/>
            <person name="Morin E."/>
            <person name="Salamov A."/>
            <person name="Lipzen A."/>
            <person name="Mereny Z."/>
            <person name="Hegedus B."/>
            <person name="Baldrian P."/>
            <person name="Stursova M."/>
            <person name="Weitz H."/>
            <person name="Taylor A."/>
            <person name="Grigoriev I.V."/>
            <person name="Nagy L.G."/>
            <person name="Martin F."/>
            <person name="Kauserud H."/>
        </authorList>
    </citation>
    <scope>NUCLEOTIDE SEQUENCE</scope>
    <source>
        <strain evidence="2">CBHHK182m</strain>
    </source>
</reference>
<sequence length="191" mass="21416">MSKGKQITLNSTDNTNPIRVWQALCGSAHLVKLATVVITILEIVANQAGCECTFSRTKIEESDHGNRLSLDKMETGTKVYLRFGSEHDDYDLLNDQNDEDPSERGCALVSTPVGWRKSGLVMQRLQNRVPAWTLMTLRVWFSEADKPLKRKPSRQVMEEEEILMQQLADDAEDAGPDDGGIEIGSEDKYSE</sequence>
<evidence type="ECO:0000256" key="1">
    <source>
        <dbReference type="SAM" id="MobiDB-lite"/>
    </source>
</evidence>
<dbReference type="Proteomes" id="UP001215598">
    <property type="component" value="Unassembled WGS sequence"/>
</dbReference>
<evidence type="ECO:0000313" key="2">
    <source>
        <dbReference type="EMBL" id="KAJ7748395.1"/>
    </source>
</evidence>
<dbReference type="AlphaFoldDB" id="A0AAD7IQJ3"/>
<accession>A0AAD7IQJ3</accession>
<protein>
    <submittedName>
        <fullName evidence="2">Uncharacterized protein</fullName>
    </submittedName>
</protein>
<keyword evidence="3" id="KW-1185">Reference proteome</keyword>
<name>A0AAD7IQJ3_9AGAR</name>
<evidence type="ECO:0000313" key="3">
    <source>
        <dbReference type="Proteomes" id="UP001215598"/>
    </source>
</evidence>
<proteinExistence type="predicted"/>
<comment type="caution">
    <text evidence="2">The sequence shown here is derived from an EMBL/GenBank/DDBJ whole genome shotgun (WGS) entry which is preliminary data.</text>
</comment>
<feature type="compositionally biased region" description="Acidic residues" evidence="1">
    <location>
        <begin position="169"/>
        <end position="180"/>
    </location>
</feature>